<gene>
    <name evidence="1" type="ORF">SAMN05877842_102534</name>
</gene>
<organism evidence="1 2">
    <name type="scientific">Ureibacillus acetophenoni</name>
    <dbReference type="NCBI Taxonomy" id="614649"/>
    <lineage>
        <taxon>Bacteria</taxon>
        <taxon>Bacillati</taxon>
        <taxon>Bacillota</taxon>
        <taxon>Bacilli</taxon>
        <taxon>Bacillales</taxon>
        <taxon>Caryophanaceae</taxon>
        <taxon>Ureibacillus</taxon>
    </lineage>
</organism>
<dbReference type="Proteomes" id="UP000219252">
    <property type="component" value="Unassembled WGS sequence"/>
</dbReference>
<evidence type="ECO:0000313" key="2">
    <source>
        <dbReference type="Proteomes" id="UP000219252"/>
    </source>
</evidence>
<reference evidence="2" key="1">
    <citation type="submission" date="2017-08" db="EMBL/GenBank/DDBJ databases">
        <authorList>
            <person name="Varghese N."/>
            <person name="Submissions S."/>
        </authorList>
    </citation>
    <scope>NUCLEOTIDE SEQUENCE [LARGE SCALE GENOMIC DNA]</scope>
    <source>
        <strain evidence="2">JC23</strain>
    </source>
</reference>
<keyword evidence="2" id="KW-1185">Reference proteome</keyword>
<accession>A0A285U4J6</accession>
<dbReference type="EMBL" id="OBQC01000002">
    <property type="protein sequence ID" value="SOC36607.1"/>
    <property type="molecule type" value="Genomic_DNA"/>
</dbReference>
<evidence type="ECO:0000313" key="1">
    <source>
        <dbReference type="EMBL" id="SOC36607.1"/>
    </source>
</evidence>
<dbReference type="AlphaFoldDB" id="A0A285U4J6"/>
<proteinExistence type="predicted"/>
<protein>
    <submittedName>
        <fullName evidence="1">Uncharacterized protein</fullName>
    </submittedName>
</protein>
<name>A0A285U4J6_9BACL</name>
<sequence>MFVGRGDAKIPWESAQFNVKSAQLGGKFVQLTRGVAQKIGKKLNLLNSVGKCSIQCKKCSIRWEICSINPRSRSKNREEVEFAQFRGESAQFNVKSAQLGGKFVQLTRGVAQKIGKKLNLLNSVGKVINSM</sequence>